<name>A0A8S3TXS0_MYTED</name>
<protein>
    <submittedName>
        <fullName evidence="2">Uncharacterized protein</fullName>
    </submittedName>
</protein>
<dbReference type="Proteomes" id="UP000683360">
    <property type="component" value="Unassembled WGS sequence"/>
</dbReference>
<evidence type="ECO:0000313" key="3">
    <source>
        <dbReference type="Proteomes" id="UP000683360"/>
    </source>
</evidence>
<reference evidence="2" key="1">
    <citation type="submission" date="2021-03" db="EMBL/GenBank/DDBJ databases">
        <authorList>
            <person name="Bekaert M."/>
        </authorList>
    </citation>
    <scope>NUCLEOTIDE SEQUENCE</scope>
</reference>
<keyword evidence="1" id="KW-0812">Transmembrane</keyword>
<keyword evidence="3" id="KW-1185">Reference proteome</keyword>
<proteinExistence type="predicted"/>
<feature type="transmembrane region" description="Helical" evidence="1">
    <location>
        <begin position="125"/>
        <end position="142"/>
    </location>
</feature>
<dbReference type="AlphaFoldDB" id="A0A8S3TXS0"/>
<sequence>MAYATAKIYKDNNKINLEEHVMHERNEPISKQRMPIVIEKVETINHSGNRKKLGFLFGTVSEKDFDSIRSNQLCITTPTKLFWILHRKLRHTGKNKTLKALNFTDLLKHFPIFIRMPTQRRTTNLWWPVAAIFIFPLVLRTRNKQIEKEKLRSWEIEKNRKHTKATCTSRFRVGKMRREKGYR</sequence>
<accession>A0A8S3TXS0</accession>
<gene>
    <name evidence="2" type="ORF">MEDL_51215</name>
</gene>
<comment type="caution">
    <text evidence="2">The sequence shown here is derived from an EMBL/GenBank/DDBJ whole genome shotgun (WGS) entry which is preliminary data.</text>
</comment>
<dbReference type="EMBL" id="CAJPWZ010002493">
    <property type="protein sequence ID" value="CAG2238822.1"/>
    <property type="molecule type" value="Genomic_DNA"/>
</dbReference>
<keyword evidence="1" id="KW-0472">Membrane</keyword>
<evidence type="ECO:0000256" key="1">
    <source>
        <dbReference type="SAM" id="Phobius"/>
    </source>
</evidence>
<evidence type="ECO:0000313" key="2">
    <source>
        <dbReference type="EMBL" id="CAG2238822.1"/>
    </source>
</evidence>
<organism evidence="2 3">
    <name type="scientific">Mytilus edulis</name>
    <name type="common">Blue mussel</name>
    <dbReference type="NCBI Taxonomy" id="6550"/>
    <lineage>
        <taxon>Eukaryota</taxon>
        <taxon>Metazoa</taxon>
        <taxon>Spiralia</taxon>
        <taxon>Lophotrochozoa</taxon>
        <taxon>Mollusca</taxon>
        <taxon>Bivalvia</taxon>
        <taxon>Autobranchia</taxon>
        <taxon>Pteriomorphia</taxon>
        <taxon>Mytilida</taxon>
        <taxon>Mytiloidea</taxon>
        <taxon>Mytilidae</taxon>
        <taxon>Mytilinae</taxon>
        <taxon>Mytilus</taxon>
    </lineage>
</organism>
<keyword evidence="1" id="KW-1133">Transmembrane helix</keyword>